<proteinExistence type="inferred from homology"/>
<feature type="transmembrane region" description="Helical" evidence="8">
    <location>
        <begin position="216"/>
        <end position="242"/>
    </location>
</feature>
<feature type="transmembrane region" description="Helical" evidence="8">
    <location>
        <begin position="100"/>
        <end position="121"/>
    </location>
</feature>
<feature type="transmembrane region" description="Helical" evidence="8">
    <location>
        <begin position="308"/>
        <end position="331"/>
    </location>
</feature>
<feature type="transmembrane region" description="Helical" evidence="8">
    <location>
        <begin position="165"/>
        <end position="183"/>
    </location>
</feature>
<dbReference type="PROSITE" id="PS50850">
    <property type="entry name" value="MFS"/>
    <property type="match status" value="1"/>
</dbReference>
<keyword evidence="4" id="KW-1003">Cell membrane</keyword>
<dbReference type="CDD" id="cd17320">
    <property type="entry name" value="MFS_MdfA_MDR_like"/>
    <property type="match status" value="1"/>
</dbReference>
<accession>A0AAP3XR60</accession>
<dbReference type="AlphaFoldDB" id="A0AAP3XR60"/>
<evidence type="ECO:0000256" key="5">
    <source>
        <dbReference type="ARBA" id="ARBA00022692"/>
    </source>
</evidence>
<evidence type="ECO:0000256" key="8">
    <source>
        <dbReference type="RuleBase" id="RU365088"/>
    </source>
</evidence>
<keyword evidence="3 8" id="KW-0813">Transport</keyword>
<dbReference type="Pfam" id="PF07690">
    <property type="entry name" value="MFS_1"/>
    <property type="match status" value="1"/>
</dbReference>
<comment type="subcellular location">
    <subcellularLocation>
        <location evidence="8">Cell inner membrane</location>
        <topology evidence="8">Multi-pass membrane protein</topology>
    </subcellularLocation>
    <subcellularLocation>
        <location evidence="1">Cell membrane</location>
        <topology evidence="1">Multi-pass membrane protein</topology>
    </subcellularLocation>
</comment>
<dbReference type="NCBIfam" id="TIGR00710">
    <property type="entry name" value="efflux_Bcr_CflA"/>
    <property type="match status" value="1"/>
</dbReference>
<dbReference type="InterPro" id="IPR001958">
    <property type="entry name" value="Tet-R_TetA/multi-R_MdtG-like"/>
</dbReference>
<feature type="transmembrane region" description="Helical" evidence="8">
    <location>
        <begin position="279"/>
        <end position="302"/>
    </location>
</feature>
<organism evidence="10 11">
    <name type="scientific">Marinimicrococcus flavescens</name>
    <dbReference type="NCBI Taxonomy" id="3031815"/>
    <lineage>
        <taxon>Bacteria</taxon>
        <taxon>Pseudomonadati</taxon>
        <taxon>Pseudomonadota</taxon>
        <taxon>Alphaproteobacteria</taxon>
        <taxon>Geminicoccales</taxon>
        <taxon>Geminicoccaceae</taxon>
        <taxon>Marinimicrococcus</taxon>
    </lineage>
</organism>
<dbReference type="InterPro" id="IPR011701">
    <property type="entry name" value="MFS"/>
</dbReference>
<keyword evidence="6 8" id="KW-1133">Transmembrane helix</keyword>
<dbReference type="SUPFAM" id="SSF103473">
    <property type="entry name" value="MFS general substrate transporter"/>
    <property type="match status" value="1"/>
</dbReference>
<dbReference type="GO" id="GO:0015385">
    <property type="term" value="F:sodium:proton antiporter activity"/>
    <property type="evidence" value="ECO:0007669"/>
    <property type="project" value="TreeGrafter"/>
</dbReference>
<feature type="transmembrane region" description="Helical" evidence="8">
    <location>
        <begin position="371"/>
        <end position="389"/>
    </location>
</feature>
<dbReference type="InterPro" id="IPR004812">
    <property type="entry name" value="Efflux_drug-R_Bcr/CmlA"/>
</dbReference>
<dbReference type="Proteomes" id="UP001301140">
    <property type="component" value="Unassembled WGS sequence"/>
</dbReference>
<dbReference type="GO" id="GO:1990961">
    <property type="term" value="P:xenobiotic detoxification by transmembrane export across the plasma membrane"/>
    <property type="evidence" value="ECO:0007669"/>
    <property type="project" value="InterPro"/>
</dbReference>
<dbReference type="PANTHER" id="PTHR23502:SF132">
    <property type="entry name" value="POLYAMINE TRANSPORTER 2-RELATED"/>
    <property type="match status" value="1"/>
</dbReference>
<dbReference type="PRINTS" id="PR01035">
    <property type="entry name" value="TCRTETA"/>
</dbReference>
<keyword evidence="11" id="KW-1185">Reference proteome</keyword>
<evidence type="ECO:0000313" key="10">
    <source>
        <dbReference type="EMBL" id="MDF1586426.1"/>
    </source>
</evidence>
<evidence type="ECO:0000256" key="6">
    <source>
        <dbReference type="ARBA" id="ARBA00022989"/>
    </source>
</evidence>
<feature type="transmembrane region" description="Helical" evidence="8">
    <location>
        <begin position="133"/>
        <end position="159"/>
    </location>
</feature>
<evidence type="ECO:0000256" key="1">
    <source>
        <dbReference type="ARBA" id="ARBA00004651"/>
    </source>
</evidence>
<gene>
    <name evidence="10" type="ORF">PZ740_08515</name>
</gene>
<dbReference type="Gene3D" id="1.20.1720.10">
    <property type="entry name" value="Multidrug resistance protein D"/>
    <property type="match status" value="1"/>
</dbReference>
<comment type="caution">
    <text evidence="8">Lacks conserved residue(s) required for the propagation of feature annotation.</text>
</comment>
<dbReference type="PANTHER" id="PTHR23502">
    <property type="entry name" value="MAJOR FACILITATOR SUPERFAMILY"/>
    <property type="match status" value="1"/>
</dbReference>
<feature type="transmembrane region" description="Helical" evidence="8">
    <location>
        <begin position="248"/>
        <end position="267"/>
    </location>
</feature>
<evidence type="ECO:0000256" key="2">
    <source>
        <dbReference type="ARBA" id="ARBA00006236"/>
    </source>
</evidence>
<evidence type="ECO:0000313" key="11">
    <source>
        <dbReference type="Proteomes" id="UP001301140"/>
    </source>
</evidence>
<name>A0AAP3XR60_9PROT</name>
<protein>
    <recommendedName>
        <fullName evidence="8">Bcr/CflA family efflux transporter</fullName>
    </recommendedName>
</protein>
<keyword evidence="5 8" id="KW-0812">Transmembrane</keyword>
<dbReference type="InterPro" id="IPR036259">
    <property type="entry name" value="MFS_trans_sf"/>
</dbReference>
<feature type="domain" description="Major facilitator superfamily (MFS) profile" evidence="9">
    <location>
        <begin position="9"/>
        <end position="393"/>
    </location>
</feature>
<evidence type="ECO:0000256" key="3">
    <source>
        <dbReference type="ARBA" id="ARBA00022448"/>
    </source>
</evidence>
<evidence type="ECO:0000256" key="4">
    <source>
        <dbReference type="ARBA" id="ARBA00022475"/>
    </source>
</evidence>
<dbReference type="GO" id="GO:0005886">
    <property type="term" value="C:plasma membrane"/>
    <property type="evidence" value="ECO:0007669"/>
    <property type="project" value="UniProtKB-SubCell"/>
</dbReference>
<dbReference type="RefSeq" id="WP_327788838.1">
    <property type="nucleotide sequence ID" value="NZ_JARGEQ010000082.1"/>
</dbReference>
<reference evidence="10 11" key="1">
    <citation type="submission" date="2023-03" db="EMBL/GenBank/DDBJ databases">
        <title>YIM 152171 draft genome.</title>
        <authorList>
            <person name="Yang Z."/>
        </authorList>
    </citation>
    <scope>NUCLEOTIDE SEQUENCE [LARGE SCALE GENOMIC DNA]</scope>
    <source>
        <strain evidence="10 11">YIM 152171</strain>
    </source>
</reference>
<keyword evidence="7 8" id="KW-0472">Membrane</keyword>
<feature type="transmembrane region" description="Helical" evidence="8">
    <location>
        <begin position="47"/>
        <end position="63"/>
    </location>
</feature>
<dbReference type="InterPro" id="IPR020846">
    <property type="entry name" value="MFS_dom"/>
</dbReference>
<evidence type="ECO:0000259" key="9">
    <source>
        <dbReference type="PROSITE" id="PS50850"/>
    </source>
</evidence>
<comment type="similarity">
    <text evidence="2 8">Belongs to the major facilitator superfamily. Bcr/CmlA family.</text>
</comment>
<feature type="transmembrane region" description="Helical" evidence="8">
    <location>
        <begin position="343"/>
        <end position="365"/>
    </location>
</feature>
<comment type="caution">
    <text evidence="10">The sequence shown here is derived from an EMBL/GenBank/DDBJ whole genome shotgun (WGS) entry which is preliminary data.</text>
</comment>
<feature type="transmembrane region" description="Helical" evidence="8">
    <location>
        <begin position="75"/>
        <end position="94"/>
    </location>
</feature>
<dbReference type="EMBL" id="JARGEQ010000082">
    <property type="protein sequence ID" value="MDF1586426.1"/>
    <property type="molecule type" value="Genomic_DNA"/>
</dbReference>
<dbReference type="GO" id="GO:0042910">
    <property type="term" value="F:xenobiotic transmembrane transporter activity"/>
    <property type="evidence" value="ECO:0007669"/>
    <property type="project" value="InterPro"/>
</dbReference>
<sequence length="397" mass="40401">MSTIDPRRFLPLLPLLVAFQAISTDLYLPALPSLVADLGTDVASAQLTLSVFLAGFALAQLVYGPLSDRLGRRPLLLAGTALYAVASLLCVFAATIEQLVALRLLQAVGACAGPVLGRAVVRDVYGPQDAARVLAYLAAAMALAPAAGPILGGYLTLWFDWRACFLVLTLLGTLALLGTWRLLPETNDRKDPHAMAPTRLAANYAELLGHPLYRRFVMVGVFGYGGIFAFISGSSYLLIGVVGLSPELYGMCFAAVVLGYMGGSLIAGRITGRIGIEAMVRAGCALCAAGGLAGLALALAMPPSVPSIVAPMAVFMVGAGLALPAATAGALGPFPAKAGLASALMGFAQLTLASLLGIAIGAVYGGTALPMMGALALVGCGALVAGFRLPRTAGATA</sequence>
<keyword evidence="8" id="KW-0997">Cell inner membrane</keyword>
<evidence type="ECO:0000256" key="7">
    <source>
        <dbReference type="ARBA" id="ARBA00023136"/>
    </source>
</evidence>